<dbReference type="EMBL" id="FN653019">
    <property type="protein sequence ID" value="CBY22847.1"/>
    <property type="molecule type" value="Genomic_DNA"/>
</dbReference>
<dbReference type="InParanoid" id="E4WYT2"/>
<evidence type="ECO:0000313" key="4">
    <source>
        <dbReference type="Proteomes" id="UP000001307"/>
    </source>
</evidence>
<feature type="region of interest" description="Disordered" evidence="2">
    <location>
        <begin position="68"/>
        <end position="91"/>
    </location>
</feature>
<organism evidence="3">
    <name type="scientific">Oikopleura dioica</name>
    <name type="common">Tunicate</name>
    <dbReference type="NCBI Taxonomy" id="34765"/>
    <lineage>
        <taxon>Eukaryota</taxon>
        <taxon>Metazoa</taxon>
        <taxon>Chordata</taxon>
        <taxon>Tunicata</taxon>
        <taxon>Appendicularia</taxon>
        <taxon>Copelata</taxon>
        <taxon>Oikopleuridae</taxon>
        <taxon>Oikopleura</taxon>
    </lineage>
</organism>
<evidence type="ECO:0000256" key="2">
    <source>
        <dbReference type="SAM" id="MobiDB-lite"/>
    </source>
</evidence>
<feature type="coiled-coil region" evidence="1">
    <location>
        <begin position="236"/>
        <end position="297"/>
    </location>
</feature>
<keyword evidence="4" id="KW-1185">Reference proteome</keyword>
<dbReference type="AlphaFoldDB" id="E4WYT2"/>
<reference evidence="3" key="1">
    <citation type="journal article" date="2010" name="Science">
        <title>Plasticity of animal genome architecture unmasked by rapid evolution of a pelagic tunicate.</title>
        <authorList>
            <person name="Denoeud F."/>
            <person name="Henriet S."/>
            <person name="Mungpakdee S."/>
            <person name="Aury J.M."/>
            <person name="Da Silva C."/>
            <person name="Brinkmann H."/>
            <person name="Mikhaleva J."/>
            <person name="Olsen L.C."/>
            <person name="Jubin C."/>
            <person name="Canestro C."/>
            <person name="Bouquet J.M."/>
            <person name="Danks G."/>
            <person name="Poulain J."/>
            <person name="Campsteijn C."/>
            <person name="Adamski M."/>
            <person name="Cross I."/>
            <person name="Yadetie F."/>
            <person name="Muffato M."/>
            <person name="Louis A."/>
            <person name="Butcher S."/>
            <person name="Tsagkogeorga G."/>
            <person name="Konrad A."/>
            <person name="Singh S."/>
            <person name="Jensen M.F."/>
            <person name="Cong E.H."/>
            <person name="Eikeseth-Otteraa H."/>
            <person name="Noel B."/>
            <person name="Anthouard V."/>
            <person name="Porcel B.M."/>
            <person name="Kachouri-Lafond R."/>
            <person name="Nishino A."/>
            <person name="Ugolini M."/>
            <person name="Chourrout P."/>
            <person name="Nishida H."/>
            <person name="Aasland R."/>
            <person name="Huzurbazar S."/>
            <person name="Westhof E."/>
            <person name="Delsuc F."/>
            <person name="Lehrach H."/>
            <person name="Reinhardt R."/>
            <person name="Weissenbach J."/>
            <person name="Roy S.W."/>
            <person name="Artiguenave F."/>
            <person name="Postlethwait J.H."/>
            <person name="Manak J.R."/>
            <person name="Thompson E.M."/>
            <person name="Jaillon O."/>
            <person name="Du Pasquier L."/>
            <person name="Boudinot P."/>
            <person name="Liberles D.A."/>
            <person name="Volff J.N."/>
            <person name="Philippe H."/>
            <person name="Lenhard B."/>
            <person name="Roest Crollius H."/>
            <person name="Wincker P."/>
            <person name="Chourrout D."/>
        </authorList>
    </citation>
    <scope>NUCLEOTIDE SEQUENCE [LARGE SCALE GENOMIC DNA]</scope>
</reference>
<evidence type="ECO:0000313" key="3">
    <source>
        <dbReference type="EMBL" id="CBY22847.1"/>
    </source>
</evidence>
<dbReference type="OrthoDB" id="30343at2759"/>
<accession>E4WYT2</accession>
<gene>
    <name evidence="3" type="ORF">GSOID_T00013622001</name>
</gene>
<keyword evidence="1" id="KW-0175">Coiled coil</keyword>
<name>E4WYT2_OIKDI</name>
<protein>
    <submittedName>
        <fullName evidence="3">Uncharacterized protein</fullName>
    </submittedName>
</protein>
<proteinExistence type="predicted"/>
<evidence type="ECO:0000256" key="1">
    <source>
        <dbReference type="SAM" id="Coils"/>
    </source>
</evidence>
<dbReference type="Proteomes" id="UP000001307">
    <property type="component" value="Unassembled WGS sequence"/>
</dbReference>
<sequence>MEKPEMFSTPKKNKLESPFLTRIQAEDSFSFPSPGILVDKKKQTSTPFYKRSQKEVTFHIPDISVISHETPQRKRTNKENTLPVPRVKSPSKDIFSGMDSDAFYSCIEDYSDDQSEIKDSKGRIFHEITNENEISFAKDLNKNLNKYETPNAQKSSKIIHEEKSFYKTPSDENSVKKEKTVFMTPLEKFEGSQCRSATKYYTPGYVPHSPAPRSGNLEDITNRLSNLLDNIRPTNQMMLESRIDELENENLGIKRKMLAITEELSSLGAYNFQTDFLENLQTRVDRHIAKVHEIIDE</sequence>